<gene>
    <name evidence="3" type="ORF">Z518_06033</name>
</gene>
<accession>A0A0D2IPR3</accession>
<protein>
    <recommendedName>
        <fullName evidence="2">PD-(D/E)XK nuclease-like domain-containing protein</fullName>
    </recommendedName>
</protein>
<evidence type="ECO:0000259" key="2">
    <source>
        <dbReference type="Pfam" id="PF20516"/>
    </source>
</evidence>
<dbReference type="Proteomes" id="UP000053617">
    <property type="component" value="Unassembled WGS sequence"/>
</dbReference>
<dbReference type="RefSeq" id="XP_013272297.1">
    <property type="nucleotide sequence ID" value="XM_013416843.1"/>
</dbReference>
<feature type="compositionally biased region" description="Basic residues" evidence="1">
    <location>
        <begin position="91"/>
        <end position="100"/>
    </location>
</feature>
<dbReference type="OrthoDB" id="4161186at2759"/>
<dbReference type="EMBL" id="KN847478">
    <property type="protein sequence ID" value="KIX05161.1"/>
    <property type="molecule type" value="Genomic_DNA"/>
</dbReference>
<proteinExistence type="predicted"/>
<feature type="compositionally biased region" description="Basic residues" evidence="1">
    <location>
        <begin position="55"/>
        <end position="67"/>
    </location>
</feature>
<feature type="region of interest" description="Disordered" evidence="1">
    <location>
        <begin position="37"/>
        <end position="207"/>
    </location>
</feature>
<dbReference type="InterPro" id="IPR046797">
    <property type="entry name" value="PDDEXK_12"/>
</dbReference>
<name>A0A0D2IPR3_9EURO</name>
<dbReference type="VEuPathDB" id="FungiDB:Z518_06033"/>
<evidence type="ECO:0000313" key="3">
    <source>
        <dbReference type="EMBL" id="KIX05161.1"/>
    </source>
</evidence>
<dbReference type="AlphaFoldDB" id="A0A0D2IPR3"/>
<dbReference type="STRING" id="1442369.A0A0D2IPR3"/>
<dbReference type="HOGENOM" id="CLU_027219_5_1_1"/>
<feature type="compositionally biased region" description="Polar residues" evidence="1">
    <location>
        <begin position="193"/>
        <end position="202"/>
    </location>
</feature>
<sequence>MCSVAADGRFSPNAVVAAWVHDVYVAFDPDRYIFQQKSTSDQSPSWTTGTTGPTRAKRKTPPKRRTPPLRETNSNVKLNPPTVSAPEKNRRTISQKKKRGRDLEEEEGNAAAQRDLTSQPRPTTRSSVVQPRKKQRRHSEEGDDNDAAQGDLTPRPRARNPRLAQPEDSTYVPALQNKATSSLRSMEQSESSAATSQGTSKSPIERIGDLRFARMPIQYYDLSENLEKLPSDARDLYEKLRAVGGGSGVMPAHIRDEIFDHGGKTDLLLPHMFDETSVASGRPTTQLLSELYNVDEICKATKRCSLNRQAEPAWNCAVHYPIINLALRICEGVEVLNVTTAKICPAFDYRDIGGNTLPSKMVDFTINLVPDHDMDHRITESLEVQPPHLRTINQSMYHPLRFTPTIVSIETKPPGGSEQDADIQLGVWVSASFKRIRELCENGPVPIALPLLYVHGDQWFSMFACDTQNGTEILARFLVGNTSTVLGCYKVMTAIRILSEWGTTSFKQWFGSAVLRPGTGVGRSAGRGVDRG</sequence>
<evidence type="ECO:0000313" key="4">
    <source>
        <dbReference type="Proteomes" id="UP000053617"/>
    </source>
</evidence>
<keyword evidence="4" id="KW-1185">Reference proteome</keyword>
<organism evidence="3 4">
    <name type="scientific">Rhinocladiella mackenziei CBS 650.93</name>
    <dbReference type="NCBI Taxonomy" id="1442369"/>
    <lineage>
        <taxon>Eukaryota</taxon>
        <taxon>Fungi</taxon>
        <taxon>Dikarya</taxon>
        <taxon>Ascomycota</taxon>
        <taxon>Pezizomycotina</taxon>
        <taxon>Eurotiomycetes</taxon>
        <taxon>Chaetothyriomycetidae</taxon>
        <taxon>Chaetothyriales</taxon>
        <taxon>Herpotrichiellaceae</taxon>
        <taxon>Rhinocladiella</taxon>
    </lineage>
</organism>
<feature type="compositionally biased region" description="Polar residues" evidence="1">
    <location>
        <begin position="115"/>
        <end position="129"/>
    </location>
</feature>
<feature type="domain" description="PD-(D/E)XK nuclease-like" evidence="2">
    <location>
        <begin position="272"/>
        <end position="506"/>
    </location>
</feature>
<feature type="compositionally biased region" description="Polar residues" evidence="1">
    <location>
        <begin position="37"/>
        <end position="46"/>
    </location>
</feature>
<evidence type="ECO:0000256" key="1">
    <source>
        <dbReference type="SAM" id="MobiDB-lite"/>
    </source>
</evidence>
<dbReference type="GeneID" id="25294104"/>
<dbReference type="Pfam" id="PF20516">
    <property type="entry name" value="PDDEXK_12"/>
    <property type="match status" value="1"/>
</dbReference>
<feature type="compositionally biased region" description="Low complexity" evidence="1">
    <location>
        <begin position="181"/>
        <end position="192"/>
    </location>
</feature>
<reference evidence="3 4" key="1">
    <citation type="submission" date="2015-01" db="EMBL/GenBank/DDBJ databases">
        <title>The Genome Sequence of Rhinocladiella mackenzie CBS 650.93.</title>
        <authorList>
            <consortium name="The Broad Institute Genomics Platform"/>
            <person name="Cuomo C."/>
            <person name="de Hoog S."/>
            <person name="Gorbushina A."/>
            <person name="Stielow B."/>
            <person name="Teixiera M."/>
            <person name="Abouelleil A."/>
            <person name="Chapman S.B."/>
            <person name="Priest M."/>
            <person name="Young S.K."/>
            <person name="Wortman J."/>
            <person name="Nusbaum C."/>
            <person name="Birren B."/>
        </authorList>
    </citation>
    <scope>NUCLEOTIDE SEQUENCE [LARGE SCALE GENOMIC DNA]</scope>
    <source>
        <strain evidence="3 4">CBS 650.93</strain>
    </source>
</reference>